<name>A0A645I9W4_9ZZZZ</name>
<organism evidence="1">
    <name type="scientific">bioreactor metagenome</name>
    <dbReference type="NCBI Taxonomy" id="1076179"/>
    <lineage>
        <taxon>unclassified sequences</taxon>
        <taxon>metagenomes</taxon>
        <taxon>ecological metagenomes</taxon>
    </lineage>
</organism>
<dbReference type="EMBL" id="VSSQ01109759">
    <property type="protein sequence ID" value="MPN47900.1"/>
    <property type="molecule type" value="Genomic_DNA"/>
</dbReference>
<reference evidence="1" key="1">
    <citation type="submission" date="2019-08" db="EMBL/GenBank/DDBJ databases">
        <authorList>
            <person name="Kucharzyk K."/>
            <person name="Murdoch R.W."/>
            <person name="Higgins S."/>
            <person name="Loffler F."/>
        </authorList>
    </citation>
    <scope>NUCLEOTIDE SEQUENCE</scope>
</reference>
<protein>
    <submittedName>
        <fullName evidence="1">Uncharacterized protein</fullName>
    </submittedName>
</protein>
<gene>
    <name evidence="1" type="ORF">SDC9_195504</name>
</gene>
<dbReference type="AlphaFoldDB" id="A0A645I9W4"/>
<proteinExistence type="predicted"/>
<comment type="caution">
    <text evidence="1">The sequence shown here is derived from an EMBL/GenBank/DDBJ whole genome shotgun (WGS) entry which is preliminary data.</text>
</comment>
<accession>A0A645I9W4</accession>
<evidence type="ECO:0000313" key="1">
    <source>
        <dbReference type="EMBL" id="MPN47900.1"/>
    </source>
</evidence>
<sequence>MLHGELPDAGGENFPLHGVLKLLLDFIGGLFQSGQRNRPFLAGFEHAGEQFALVEGLAAAVFFDDHEGQALHGLVGGEPLMTGQAFPAAPDTRALVGRAGVHHLAFRVITIRTFHSVQASFTRDIVTHSKSESITLDLFYKLIFL</sequence>